<protein>
    <recommendedName>
        <fullName evidence="3">CPXCG motif-containing cysteine-rich protein</fullName>
    </recommendedName>
</protein>
<dbReference type="EMBL" id="PVNP01000104">
    <property type="protein sequence ID" value="PRO73586.1"/>
    <property type="molecule type" value="Genomic_DNA"/>
</dbReference>
<reference evidence="2" key="1">
    <citation type="journal article" date="2020" name="Int. J. Syst. Evol. Microbiol.">
        <title>Alteromonas alba sp. nov., a marine bacterium isolated from the seawater of the West Pacific Ocean.</title>
        <authorList>
            <person name="Sun C."/>
            <person name="Wu Y.-H."/>
            <person name="Xamxidin M."/>
            <person name="Cheng H."/>
            <person name="Xu X.-W."/>
        </authorList>
    </citation>
    <scope>NUCLEOTIDE SEQUENCE [LARGE SCALE GENOMIC DNA]</scope>
    <source>
        <strain evidence="2">190</strain>
    </source>
</reference>
<sequence>MLSQAYLEYRCPRCGYINAIARETVLDMYKEQSDACQHCQQKLEIIAANGINDQINLIVSEQEDGAK</sequence>
<accession>A0A2S9VAW4</accession>
<dbReference type="RefSeq" id="WP_105934587.1">
    <property type="nucleotide sequence ID" value="NZ_PVNP01000104.1"/>
</dbReference>
<comment type="caution">
    <text evidence="1">The sequence shown here is derived from an EMBL/GenBank/DDBJ whole genome shotgun (WGS) entry which is preliminary data.</text>
</comment>
<gene>
    <name evidence="1" type="ORF">C6Y40_10740</name>
</gene>
<dbReference type="AlphaFoldDB" id="A0A2S9VAW4"/>
<dbReference type="OrthoDB" id="6334115at2"/>
<evidence type="ECO:0008006" key="3">
    <source>
        <dbReference type="Google" id="ProtNLM"/>
    </source>
</evidence>
<name>A0A2S9VAW4_9ALTE</name>
<proteinExistence type="predicted"/>
<dbReference type="Proteomes" id="UP000238949">
    <property type="component" value="Unassembled WGS sequence"/>
</dbReference>
<keyword evidence="2" id="KW-1185">Reference proteome</keyword>
<evidence type="ECO:0000313" key="2">
    <source>
        <dbReference type="Proteomes" id="UP000238949"/>
    </source>
</evidence>
<organism evidence="1 2">
    <name type="scientific">Alteromonas alba</name>
    <dbReference type="NCBI Taxonomy" id="2079529"/>
    <lineage>
        <taxon>Bacteria</taxon>
        <taxon>Pseudomonadati</taxon>
        <taxon>Pseudomonadota</taxon>
        <taxon>Gammaproteobacteria</taxon>
        <taxon>Alteromonadales</taxon>
        <taxon>Alteromonadaceae</taxon>
        <taxon>Alteromonas/Salinimonas group</taxon>
        <taxon>Alteromonas</taxon>
    </lineage>
</organism>
<evidence type="ECO:0000313" key="1">
    <source>
        <dbReference type="EMBL" id="PRO73586.1"/>
    </source>
</evidence>